<dbReference type="EMBL" id="AP025226">
    <property type="protein sequence ID" value="BDB97066.1"/>
    <property type="molecule type" value="Genomic_DNA"/>
</dbReference>
<proteinExistence type="predicted"/>
<evidence type="ECO:0000313" key="2">
    <source>
        <dbReference type="Proteomes" id="UP001319921"/>
    </source>
</evidence>
<dbReference type="GeneID" id="68864797"/>
<name>A0AAQ4CMN5_9CREN</name>
<dbReference type="Pfam" id="PF09970">
    <property type="entry name" value="DUF2204"/>
    <property type="match status" value="1"/>
</dbReference>
<dbReference type="RefSeq" id="WP_229571098.1">
    <property type="nucleotide sequence ID" value="NZ_AP025226.1"/>
</dbReference>
<evidence type="ECO:0000313" key="1">
    <source>
        <dbReference type="EMBL" id="BDB97066.1"/>
    </source>
</evidence>
<dbReference type="AlphaFoldDB" id="A0AAQ4CMN5"/>
<keyword evidence="2" id="KW-1185">Reference proteome</keyword>
<gene>
    <name evidence="1" type="ORF">SACC_00830</name>
</gene>
<dbReference type="KEGG" id="scas:SACC_00830"/>
<sequence length="186" mass="21558">MIPFNKIGEVLHELQNLTDFVIIGDTIVDIELKRKGTESDVDLFVLGVSVLIEDDKIREFAYERGWDYGKTPIDTPRLLVPINDEQLQIDLYENIQDFFVPKDILDNAIYVKIGGYTFKSVRLEDYILLKANAFREEDEDELKTIVYLIGEGKLKIDKDYLKNHIEIFEENANSIRERLSSVGIKI</sequence>
<organism evidence="1 2">
    <name type="scientific">Saccharolobus caldissimus</name>
    <dbReference type="NCBI Taxonomy" id="1702097"/>
    <lineage>
        <taxon>Archaea</taxon>
        <taxon>Thermoproteota</taxon>
        <taxon>Thermoprotei</taxon>
        <taxon>Sulfolobales</taxon>
        <taxon>Sulfolobaceae</taxon>
        <taxon>Saccharolobus</taxon>
    </lineage>
</organism>
<dbReference type="InterPro" id="IPR018700">
    <property type="entry name" value="DUF2204"/>
</dbReference>
<reference evidence="1 2" key="1">
    <citation type="journal article" date="2022" name="Microbiol. Resour. Announc.">
        <title>Complete Genome Sequence of the Hyperthermophilic and Acidophilic Archaeon Saccharolobus caldissimus Strain HS-3T.</title>
        <authorList>
            <person name="Sakai H.D."/>
            <person name="Kurosawa N."/>
        </authorList>
    </citation>
    <scope>NUCLEOTIDE SEQUENCE [LARGE SCALE GENOMIC DNA]</scope>
    <source>
        <strain evidence="1 2">JCM32116</strain>
    </source>
</reference>
<dbReference type="SUPFAM" id="SSF81301">
    <property type="entry name" value="Nucleotidyltransferase"/>
    <property type="match status" value="1"/>
</dbReference>
<dbReference type="InterPro" id="IPR043519">
    <property type="entry name" value="NT_sf"/>
</dbReference>
<protein>
    <submittedName>
        <fullName evidence="1">Nucleotidyltransferase</fullName>
    </submittedName>
</protein>
<dbReference type="Proteomes" id="UP001319921">
    <property type="component" value="Chromosome"/>
</dbReference>
<accession>A0AAQ4CMN5</accession>